<comment type="similarity">
    <text evidence="1">Belongs to the amidase family.</text>
</comment>
<dbReference type="InterPro" id="IPR000120">
    <property type="entry name" value="Amidase"/>
</dbReference>
<dbReference type="EMBL" id="BANC01000023">
    <property type="protein sequence ID" value="GAN79574.1"/>
    <property type="molecule type" value="Genomic_DNA"/>
</dbReference>
<dbReference type="SUPFAM" id="SSF75304">
    <property type="entry name" value="Amidase signature (AS) enzymes"/>
    <property type="match status" value="1"/>
</dbReference>
<evidence type="ECO:0000256" key="1">
    <source>
        <dbReference type="ARBA" id="ARBA00009199"/>
    </source>
</evidence>
<protein>
    <submittedName>
        <fullName evidence="3">Amidase</fullName>
    </submittedName>
</protein>
<dbReference type="STRING" id="1120923.SAMN02746095_02689"/>
<dbReference type="Pfam" id="PF01425">
    <property type="entry name" value="Amidase"/>
    <property type="match status" value="1"/>
</dbReference>
<dbReference type="Proteomes" id="UP000032668">
    <property type="component" value="Unassembled WGS sequence"/>
</dbReference>
<gene>
    <name evidence="3" type="ORF">Aam_023_025</name>
</gene>
<keyword evidence="4" id="KW-1185">Reference proteome</keyword>
<dbReference type="Gene3D" id="3.90.1300.10">
    <property type="entry name" value="Amidase signature (AS) domain"/>
    <property type="match status" value="1"/>
</dbReference>
<accession>A0A0D6PFE1</accession>
<organism evidence="3 4">
    <name type="scientific">Acidocella aminolytica 101 = DSM 11237</name>
    <dbReference type="NCBI Taxonomy" id="1120923"/>
    <lineage>
        <taxon>Bacteria</taxon>
        <taxon>Pseudomonadati</taxon>
        <taxon>Pseudomonadota</taxon>
        <taxon>Alphaproteobacteria</taxon>
        <taxon>Acetobacterales</taxon>
        <taxon>Acidocellaceae</taxon>
        <taxon>Acidocella</taxon>
    </lineage>
</organism>
<proteinExistence type="inferred from homology"/>
<sequence length="463" mass="48631">MIETVSSPEALCRLDAASLAEAYKAGRLSPVEVTQACLARAEEINPRLNAFTFIDHEGALAAAKASEARWGRGEPHSDADGIPTTLKDIVWVKDWHVRYGSLTTSDALYEDDAPAVRLLREHGVVFIGQTTMPEFGWKAVTDSPAFGITRNPHDLSKTPGGSSGGAAAAAAAGAGVFHLGTDGGGSIRIPAAFCGISGLKPTFGRVPAYPASAFGTVAHIGPMARSTADVMAMLKIMSGRDLRDWHQCAGILPPLQLTSMALNGLKIGYWRQPPVGQVDTEVASIIDSRIAQLAAAGAEITPFELPGDDLLALFHAHWFTGAAARLAALPEDRLERIDPGLLEIAREGAAMNAIQLVQAQVRRADFGAAMDAALVKHDFILSPGTTIPAFEAGAEQPAESGLKRWTEWAGFSFPINLSQQPAAVTPCGTTKAGLPVAMQVIGARGADSRVLSLAAALEDMFAG</sequence>
<evidence type="ECO:0000313" key="3">
    <source>
        <dbReference type="EMBL" id="GAN79574.1"/>
    </source>
</evidence>
<dbReference type="PANTHER" id="PTHR11895:SF7">
    <property type="entry name" value="GLUTAMYL-TRNA(GLN) AMIDOTRANSFERASE SUBUNIT A, MITOCHONDRIAL"/>
    <property type="match status" value="1"/>
</dbReference>
<reference evidence="3 4" key="1">
    <citation type="submission" date="2012-11" db="EMBL/GenBank/DDBJ databases">
        <title>Whole genome sequence of Acidocella aminolytica 101 = DSM 11237.</title>
        <authorList>
            <person name="Azuma Y."/>
            <person name="Higashiura N."/>
            <person name="Hirakawa H."/>
            <person name="Matsushita K."/>
        </authorList>
    </citation>
    <scope>NUCLEOTIDE SEQUENCE [LARGE SCALE GENOMIC DNA]</scope>
    <source>
        <strain evidence="4">101 / DSM 11237</strain>
    </source>
</reference>
<comment type="caution">
    <text evidence="3">The sequence shown here is derived from an EMBL/GenBank/DDBJ whole genome shotgun (WGS) entry which is preliminary data.</text>
</comment>
<dbReference type="RefSeq" id="WP_048878018.1">
    <property type="nucleotide sequence ID" value="NZ_BANC01000023.1"/>
</dbReference>
<dbReference type="AlphaFoldDB" id="A0A0D6PFE1"/>
<dbReference type="PANTHER" id="PTHR11895">
    <property type="entry name" value="TRANSAMIDASE"/>
    <property type="match status" value="1"/>
</dbReference>
<evidence type="ECO:0000259" key="2">
    <source>
        <dbReference type="Pfam" id="PF01425"/>
    </source>
</evidence>
<feature type="domain" description="Amidase" evidence="2">
    <location>
        <begin position="32"/>
        <end position="451"/>
    </location>
</feature>
<dbReference type="InterPro" id="IPR023631">
    <property type="entry name" value="Amidase_dom"/>
</dbReference>
<evidence type="ECO:0000313" key="4">
    <source>
        <dbReference type="Proteomes" id="UP000032668"/>
    </source>
</evidence>
<dbReference type="NCBIfam" id="NF004815">
    <property type="entry name" value="PRK06169.1"/>
    <property type="match status" value="1"/>
</dbReference>
<dbReference type="OrthoDB" id="9811471at2"/>
<name>A0A0D6PFE1_9PROT</name>
<dbReference type="GO" id="GO:0003824">
    <property type="term" value="F:catalytic activity"/>
    <property type="evidence" value="ECO:0007669"/>
    <property type="project" value="InterPro"/>
</dbReference>
<dbReference type="InterPro" id="IPR036928">
    <property type="entry name" value="AS_sf"/>
</dbReference>